<dbReference type="OrthoDB" id="296653at2759"/>
<dbReference type="InterPro" id="IPR009686">
    <property type="entry name" value="Senescence/spartin_C"/>
</dbReference>
<dbReference type="Pfam" id="PF06911">
    <property type="entry name" value="Senescence"/>
    <property type="match status" value="1"/>
</dbReference>
<dbReference type="EMBL" id="GG662798">
    <property type="protein sequence ID" value="EAR90618.1"/>
    <property type="molecule type" value="Genomic_DNA"/>
</dbReference>
<evidence type="ECO:0000313" key="4">
    <source>
        <dbReference type="Proteomes" id="UP000009168"/>
    </source>
</evidence>
<dbReference type="InterPro" id="IPR045036">
    <property type="entry name" value="Spartin-like"/>
</dbReference>
<organism evidence="3 4">
    <name type="scientific">Tetrahymena thermophila (strain SB210)</name>
    <dbReference type="NCBI Taxonomy" id="312017"/>
    <lineage>
        <taxon>Eukaryota</taxon>
        <taxon>Sar</taxon>
        <taxon>Alveolata</taxon>
        <taxon>Ciliophora</taxon>
        <taxon>Intramacronucleata</taxon>
        <taxon>Oligohymenophorea</taxon>
        <taxon>Hymenostomatida</taxon>
        <taxon>Tetrahymenina</taxon>
        <taxon>Tetrahymenidae</taxon>
        <taxon>Tetrahymena</taxon>
    </lineage>
</organism>
<accession>Q22YQ3</accession>
<dbReference type="HOGENOM" id="CLU_074714_0_0_1"/>
<keyword evidence="4" id="KW-1185">Reference proteome</keyword>
<dbReference type="KEGG" id="tet:TTHERM_00123680"/>
<evidence type="ECO:0000259" key="2">
    <source>
        <dbReference type="Pfam" id="PF06911"/>
    </source>
</evidence>
<sequence length="323" mass="36370">MEQQHEVKILTEIKNVSWFRLVDNNKQLLSKGVFKICSLSEQNIYYINQDDFYFTIQKQIPFISVQFQTHKTYIFPHIENGFNAICVELDEEVITQLDIILSNVATFLTKDLLDHQDETLRNSINTHCVSIFETPLIDDNQTLHYIKKGGDILKNGFVWLGKAAATGVNKAGEYIGSKISSTKKVEVSQETKEKFQKIKDTTTKTVSISAGFLSAVLEPMVDATSKYVKQINEKIDNGDNETLKKIKKIGGATLDATTEALQGLGKGVCEVGKSLGDNTRNIVEKKYGDDVTNTFLGQNDEQKQKESQQGYTQLNQTEHTNLE</sequence>
<evidence type="ECO:0000313" key="3">
    <source>
        <dbReference type="EMBL" id="EAR90618.1"/>
    </source>
</evidence>
<feature type="compositionally biased region" description="Polar residues" evidence="1">
    <location>
        <begin position="307"/>
        <end position="323"/>
    </location>
</feature>
<dbReference type="GeneID" id="7833245"/>
<dbReference type="GO" id="GO:0005886">
    <property type="term" value="C:plasma membrane"/>
    <property type="evidence" value="ECO:0007669"/>
    <property type="project" value="TreeGrafter"/>
</dbReference>
<name>Q22YQ3_TETTS</name>
<reference evidence="4" key="1">
    <citation type="journal article" date="2006" name="PLoS Biol.">
        <title>Macronuclear genome sequence of the ciliate Tetrahymena thermophila, a model eukaryote.</title>
        <authorList>
            <person name="Eisen J.A."/>
            <person name="Coyne R.S."/>
            <person name="Wu M."/>
            <person name="Wu D."/>
            <person name="Thiagarajan M."/>
            <person name="Wortman J.R."/>
            <person name="Badger J.H."/>
            <person name="Ren Q."/>
            <person name="Amedeo P."/>
            <person name="Jones K.M."/>
            <person name="Tallon L.J."/>
            <person name="Delcher A.L."/>
            <person name="Salzberg S.L."/>
            <person name="Silva J.C."/>
            <person name="Haas B.J."/>
            <person name="Majoros W.H."/>
            <person name="Farzad M."/>
            <person name="Carlton J.M."/>
            <person name="Smith R.K. Jr."/>
            <person name="Garg J."/>
            <person name="Pearlman R.E."/>
            <person name="Karrer K.M."/>
            <person name="Sun L."/>
            <person name="Manning G."/>
            <person name="Elde N.C."/>
            <person name="Turkewitz A.P."/>
            <person name="Asai D.J."/>
            <person name="Wilkes D.E."/>
            <person name="Wang Y."/>
            <person name="Cai H."/>
            <person name="Collins K."/>
            <person name="Stewart B.A."/>
            <person name="Lee S.R."/>
            <person name="Wilamowska K."/>
            <person name="Weinberg Z."/>
            <person name="Ruzzo W.L."/>
            <person name="Wloga D."/>
            <person name="Gaertig J."/>
            <person name="Frankel J."/>
            <person name="Tsao C.-C."/>
            <person name="Gorovsky M.A."/>
            <person name="Keeling P.J."/>
            <person name="Waller R.F."/>
            <person name="Patron N.J."/>
            <person name="Cherry J.M."/>
            <person name="Stover N.A."/>
            <person name="Krieger C.J."/>
            <person name="del Toro C."/>
            <person name="Ryder H.F."/>
            <person name="Williamson S.C."/>
            <person name="Barbeau R.A."/>
            <person name="Hamilton E.P."/>
            <person name="Orias E."/>
        </authorList>
    </citation>
    <scope>NUCLEOTIDE SEQUENCE [LARGE SCALE GENOMIC DNA]</scope>
    <source>
        <strain evidence="4">SB210</strain>
    </source>
</reference>
<dbReference type="InParanoid" id="Q22YQ3"/>
<feature type="domain" description="Senescence" evidence="2">
    <location>
        <begin position="145"/>
        <end position="291"/>
    </location>
</feature>
<dbReference type="PANTHER" id="PTHR21068:SF43">
    <property type="entry name" value="SPARTIN"/>
    <property type="match status" value="1"/>
</dbReference>
<dbReference type="Proteomes" id="UP000009168">
    <property type="component" value="Unassembled WGS sequence"/>
</dbReference>
<dbReference type="OMA" id="QEQPREM"/>
<evidence type="ECO:0000256" key="1">
    <source>
        <dbReference type="SAM" id="MobiDB-lite"/>
    </source>
</evidence>
<proteinExistence type="predicted"/>
<dbReference type="RefSeq" id="XP_001010863.1">
    <property type="nucleotide sequence ID" value="XM_001010863.3"/>
</dbReference>
<feature type="region of interest" description="Disordered" evidence="1">
    <location>
        <begin position="300"/>
        <end position="323"/>
    </location>
</feature>
<gene>
    <name evidence="3" type="ORF">TTHERM_00123680</name>
</gene>
<dbReference type="eggNOG" id="ENOG502SQ7T">
    <property type="taxonomic scope" value="Eukaryota"/>
</dbReference>
<protein>
    <submittedName>
        <fullName evidence="3">Senescence-associated protein</fullName>
    </submittedName>
</protein>
<dbReference type="PANTHER" id="PTHR21068">
    <property type="entry name" value="SPARTIN"/>
    <property type="match status" value="1"/>
</dbReference>
<dbReference type="AlphaFoldDB" id="Q22YQ3"/>